<dbReference type="EMBL" id="PDCP01000006">
    <property type="protein sequence ID" value="PEG41514.1"/>
    <property type="molecule type" value="Genomic_DNA"/>
</dbReference>
<proteinExistence type="predicted"/>
<protein>
    <submittedName>
        <fullName evidence="3">DUF2231 domain-containing protein</fullName>
    </submittedName>
</protein>
<comment type="caution">
    <text evidence="3">The sequence shown here is derived from an EMBL/GenBank/DDBJ whole genome shotgun (WGS) entry which is preliminary data.</text>
</comment>
<feature type="domain" description="DUF2231" evidence="2">
    <location>
        <begin position="46"/>
        <end position="168"/>
    </location>
</feature>
<accession>A0A2A7NC53</accession>
<name>A0A2A7NC53_MYCAG</name>
<sequence length="190" mass="20316">MNIHRVLQSVESVEALDGPADAGAAVASRLVGGDRVAPLLRGSWLGHPVHPLLVMLPLGAWMSSLVFDVGFGDRTTARRLVGLGLLATPPTVVAGWADFPLLTKRQRRVGVVHAASNVVGVTCFALSYRARRREHHRTATWLSVLGLLAVSVGGALGGHLSYAQGAGMYRWQTGRALTHLRAVERYRSAA</sequence>
<dbReference type="RefSeq" id="WP_097938808.1">
    <property type="nucleotide sequence ID" value="NZ_BLKS01000001.1"/>
</dbReference>
<keyword evidence="1" id="KW-0472">Membrane</keyword>
<keyword evidence="1" id="KW-1133">Transmembrane helix</keyword>
<feature type="transmembrane region" description="Helical" evidence="1">
    <location>
        <begin position="140"/>
        <end position="162"/>
    </location>
</feature>
<dbReference type="OrthoDB" id="147178at2"/>
<dbReference type="InterPro" id="IPR019251">
    <property type="entry name" value="DUF2231_TM"/>
</dbReference>
<feature type="transmembrane region" description="Helical" evidence="1">
    <location>
        <begin position="49"/>
        <end position="67"/>
    </location>
</feature>
<keyword evidence="1" id="KW-0812">Transmembrane</keyword>
<dbReference type="Proteomes" id="UP000220914">
    <property type="component" value="Unassembled WGS sequence"/>
</dbReference>
<evidence type="ECO:0000259" key="2">
    <source>
        <dbReference type="Pfam" id="PF09990"/>
    </source>
</evidence>
<evidence type="ECO:0000313" key="4">
    <source>
        <dbReference type="Proteomes" id="UP000220914"/>
    </source>
</evidence>
<dbReference type="AlphaFoldDB" id="A0A2A7NC53"/>
<reference evidence="3 4" key="1">
    <citation type="submission" date="2017-10" db="EMBL/GenBank/DDBJ databases">
        <title>The new phylogeny of genus Mycobacterium.</title>
        <authorList>
            <person name="Tortoli E."/>
            <person name="Trovato A."/>
            <person name="Cirillo D.M."/>
        </authorList>
    </citation>
    <scope>NUCLEOTIDE SEQUENCE [LARGE SCALE GENOMIC DNA]</scope>
    <source>
        <strain evidence="3 4">CCUG37673</strain>
    </source>
</reference>
<dbReference type="Pfam" id="PF09990">
    <property type="entry name" value="DUF2231"/>
    <property type="match status" value="1"/>
</dbReference>
<feature type="transmembrane region" description="Helical" evidence="1">
    <location>
        <begin position="109"/>
        <end position="128"/>
    </location>
</feature>
<feature type="transmembrane region" description="Helical" evidence="1">
    <location>
        <begin position="79"/>
        <end position="97"/>
    </location>
</feature>
<keyword evidence="4" id="KW-1185">Reference proteome</keyword>
<evidence type="ECO:0000256" key="1">
    <source>
        <dbReference type="SAM" id="Phobius"/>
    </source>
</evidence>
<gene>
    <name evidence="3" type="ORF">CQY20_05325</name>
</gene>
<evidence type="ECO:0000313" key="3">
    <source>
        <dbReference type="EMBL" id="PEG41514.1"/>
    </source>
</evidence>
<organism evidence="3 4">
    <name type="scientific">Mycolicibacterium agri</name>
    <name type="common">Mycobacterium agri</name>
    <dbReference type="NCBI Taxonomy" id="36811"/>
    <lineage>
        <taxon>Bacteria</taxon>
        <taxon>Bacillati</taxon>
        <taxon>Actinomycetota</taxon>
        <taxon>Actinomycetes</taxon>
        <taxon>Mycobacteriales</taxon>
        <taxon>Mycobacteriaceae</taxon>
        <taxon>Mycolicibacterium</taxon>
    </lineage>
</organism>